<gene>
    <name evidence="1" type="ORF">dnl_09260</name>
</gene>
<evidence type="ECO:0000313" key="2">
    <source>
        <dbReference type="Proteomes" id="UP000663720"/>
    </source>
</evidence>
<dbReference type="RefSeq" id="WP_207690524.1">
    <property type="nucleotide sequence ID" value="NZ_CP061799.1"/>
</dbReference>
<sequence>MNDFCTRIKEKLEKDFVDQYFPVLTQWGVSDEDVLVHSLGCSLWSALGHEMEFMAVTEYPIPCAVGNDIRSDTVWISRDTRKPVVVLEFERYDGSMRGNRKLEIKLSNLMEAAQRLNDTPEILVLSAWSQGVVRAPDMDMIRNTFRQGVKNSKGVFIPGVENAGFLFCRFIFDRGRDNLLRLQQIKTWNLS</sequence>
<keyword evidence="2" id="KW-1185">Reference proteome</keyword>
<evidence type="ECO:0000313" key="1">
    <source>
        <dbReference type="EMBL" id="QTA78696.1"/>
    </source>
</evidence>
<proteinExistence type="predicted"/>
<dbReference type="Proteomes" id="UP000663720">
    <property type="component" value="Chromosome"/>
</dbReference>
<protein>
    <submittedName>
        <fullName evidence="1">Uncharacterized protein</fullName>
    </submittedName>
</protein>
<organism evidence="1 2">
    <name type="scientific">Desulfonema limicola</name>
    <dbReference type="NCBI Taxonomy" id="45656"/>
    <lineage>
        <taxon>Bacteria</taxon>
        <taxon>Pseudomonadati</taxon>
        <taxon>Thermodesulfobacteriota</taxon>
        <taxon>Desulfobacteria</taxon>
        <taxon>Desulfobacterales</taxon>
        <taxon>Desulfococcaceae</taxon>
        <taxon>Desulfonema</taxon>
    </lineage>
</organism>
<dbReference type="KEGG" id="dli:dnl_09260"/>
<accession>A0A975B4M3</accession>
<dbReference type="AlphaFoldDB" id="A0A975B4M3"/>
<name>A0A975B4M3_9BACT</name>
<dbReference type="EMBL" id="CP061799">
    <property type="protein sequence ID" value="QTA78696.1"/>
    <property type="molecule type" value="Genomic_DNA"/>
</dbReference>
<reference evidence="1" key="1">
    <citation type="journal article" date="2021" name="Microb. Physiol.">
        <title>Proteogenomic Insights into the Physiology of Marine, Sulfate-Reducing, Filamentous Desulfonema limicola and Desulfonema magnum.</title>
        <authorList>
            <person name="Schnaars V."/>
            <person name="Wohlbrand L."/>
            <person name="Scheve S."/>
            <person name="Hinrichs C."/>
            <person name="Reinhardt R."/>
            <person name="Rabus R."/>
        </authorList>
    </citation>
    <scope>NUCLEOTIDE SEQUENCE</scope>
    <source>
        <strain evidence="1">5ac10</strain>
    </source>
</reference>